<accession>A0A5P8FMY1</accession>
<dbReference type="SUPFAM" id="SSF52518">
    <property type="entry name" value="Thiamin diphosphate-binding fold (THDP-binding)"/>
    <property type="match status" value="2"/>
</dbReference>
<evidence type="ECO:0000256" key="7">
    <source>
        <dbReference type="ARBA" id="ARBA00022842"/>
    </source>
</evidence>
<feature type="compositionally biased region" description="Basic residues" evidence="16">
    <location>
        <begin position="1"/>
        <end position="10"/>
    </location>
</feature>
<evidence type="ECO:0000256" key="13">
    <source>
        <dbReference type="PIRSR" id="PIRSR605478-3"/>
    </source>
</evidence>
<dbReference type="InterPro" id="IPR005474">
    <property type="entry name" value="Transketolase_N"/>
</dbReference>
<feature type="region of interest" description="Disordered" evidence="16">
    <location>
        <begin position="479"/>
        <end position="499"/>
    </location>
</feature>
<feature type="binding site" evidence="14">
    <location>
        <position position="276"/>
    </location>
    <ligand>
        <name>Mg(2+)</name>
        <dbReference type="ChEBI" id="CHEBI:18420"/>
    </ligand>
</feature>
<evidence type="ECO:0000256" key="1">
    <source>
        <dbReference type="ARBA" id="ARBA00007131"/>
    </source>
</evidence>
<dbReference type="FunFam" id="3.40.50.970:FF:000004">
    <property type="entry name" value="Transketolase"/>
    <property type="match status" value="1"/>
</dbReference>
<evidence type="ECO:0000256" key="14">
    <source>
        <dbReference type="PIRSR" id="PIRSR605478-4"/>
    </source>
</evidence>
<feature type="binding site" evidence="12">
    <location>
        <position position="112"/>
    </location>
    <ligand>
        <name>substrate</name>
    </ligand>
</feature>
<sequence>MVSPVRRARDRRVDDETTGNGPGRHVRPVSPPGLGWIRSGSPPREKASLTPSQTAKKAAKKTTTKVTSVSRRSPELKKPVARTAGWDDLDIAAVDTARLLAADAVQHKGDGHPGTAMSLAPVAYLLYQQVMRHDPADPAWLGRDRFVLSCGHSSLTQYVQLYLSGYGLELDDLRALRTWGSQTPGHPEVHHTKGVEVTTGPLGSGLATAVGMAMAQRRQRGLLDPDAKAGESPFDHHIWVIASDGDIMEGVASEASSLAGHQELGNLTVIYDNNQISIEDDTDISFSEDVPKRYEAYGWETVTVDWRKDGDGAAYVEDVDALLKALEKSRRSRRPTLVELRTIIAWPAPGKQDTGSAHGSALGADEVAATKEVLGFDPAKSFAVDRSVIAHARKVGARGKAAHKEWDKTYAAWRKAQPERAELLDRLVAHELPKGLRRALPTFPADSEKGMATRAASGKVLTALADLVPELWGGSADLAGSNNTTMDGQPSFVPKSKQTDMWSGGPYGRTLHFGIRENGMGMILNGIALEGLTRPYGGTFLVFSDYMRPAVRLAALQQLPVTFVWTHDSIGLGEDGPTHQPIEHLATLRAMPGLDVVRPADANETAVVWGQVLENDRTAALALSRQNLPVLDRERYGKAAGAAKGAYVLSEAKGGTPEVIIIATGSEVSIALEAQEKLERSGTATRVVSMPCREWFERQSRRYRDEVLPPAVTARVSVEASVAMGWHDLVGDSGRCVSIEHFGASADYQTLYEKFGFTPAAVVKAAKDSLKASRNRAVVPDLDATAPRRDVETGTDVGTPEPASTKADVESGK</sequence>
<dbReference type="Proteomes" id="UP000271708">
    <property type="component" value="Chromosome"/>
</dbReference>
<protein>
    <recommendedName>
        <fullName evidence="4 10">Transketolase</fullName>
        <ecNumber evidence="3 10">2.2.1.1</ecNumber>
    </recommendedName>
</protein>
<dbReference type="GO" id="GO:0005829">
    <property type="term" value="C:cytosol"/>
    <property type="evidence" value="ECO:0007669"/>
    <property type="project" value="TreeGrafter"/>
</dbReference>
<dbReference type="GO" id="GO:0004802">
    <property type="term" value="F:transketolase activity"/>
    <property type="evidence" value="ECO:0007669"/>
    <property type="project" value="UniProtKB-UniRule"/>
</dbReference>
<comment type="cofactor">
    <cofactor evidence="14">
        <name>Mg(2+)</name>
        <dbReference type="ChEBI" id="CHEBI:18420"/>
    </cofactor>
    <text evidence="14">Binds 1 Mg(2+) ion per subunit. Can also utilize other divalent metal cations, such as Ca(2+), Mn(2+) and Co(2+).</text>
</comment>
<keyword evidence="8 13" id="KW-0786">Thiamine pyrophosphate</keyword>
<dbReference type="CDD" id="cd02012">
    <property type="entry name" value="TPP_TK"/>
    <property type="match status" value="1"/>
</dbReference>
<dbReference type="Pfam" id="PF22613">
    <property type="entry name" value="Transketolase_C_1"/>
    <property type="match status" value="1"/>
</dbReference>
<dbReference type="SUPFAM" id="SSF52922">
    <property type="entry name" value="TK C-terminal domain-like"/>
    <property type="match status" value="1"/>
</dbReference>
<feature type="binding site" evidence="12">
    <location>
        <position position="358"/>
    </location>
    <ligand>
        <name>substrate</name>
    </ligand>
</feature>
<comment type="catalytic activity">
    <reaction evidence="9">
        <text>D-sedoheptulose 7-phosphate + D-glyceraldehyde 3-phosphate = aldehydo-D-ribose 5-phosphate + D-xylulose 5-phosphate</text>
        <dbReference type="Rhea" id="RHEA:10508"/>
        <dbReference type="ChEBI" id="CHEBI:57483"/>
        <dbReference type="ChEBI" id="CHEBI:57737"/>
        <dbReference type="ChEBI" id="CHEBI:58273"/>
        <dbReference type="ChEBI" id="CHEBI:59776"/>
        <dbReference type="EC" id="2.2.1.1"/>
    </reaction>
</comment>
<dbReference type="EMBL" id="CP044548">
    <property type="protein sequence ID" value="QFQ30122.2"/>
    <property type="molecule type" value="Genomic_DNA"/>
</dbReference>
<evidence type="ECO:0000256" key="15">
    <source>
        <dbReference type="PIRSR" id="PIRSR605478-5"/>
    </source>
</evidence>
<dbReference type="InterPro" id="IPR005475">
    <property type="entry name" value="Transketolase-like_Pyr-bd"/>
</dbReference>
<keyword evidence="5 18" id="KW-0808">Transferase</keyword>
<dbReference type="KEGG" id="jme:EEW87_007040"/>
<proteinExistence type="inferred from homology"/>
<feature type="domain" description="Transketolase-like pyrimidine-binding" evidence="17">
    <location>
        <begin position="451"/>
        <end position="630"/>
    </location>
</feature>
<gene>
    <name evidence="18" type="ORF">EEW87_007040</name>
</gene>
<dbReference type="InterPro" id="IPR033247">
    <property type="entry name" value="Transketolase_fam"/>
</dbReference>
<evidence type="ECO:0000259" key="17">
    <source>
        <dbReference type="SMART" id="SM00861"/>
    </source>
</evidence>
<dbReference type="InterPro" id="IPR005478">
    <property type="entry name" value="Transketolase_bac-like"/>
</dbReference>
<feature type="binding site" evidence="13">
    <location>
        <begin position="200"/>
        <end position="202"/>
    </location>
    <ligand>
        <name>thiamine diphosphate</name>
        <dbReference type="ChEBI" id="CHEBI:58937"/>
    </ligand>
</feature>
<organism evidence="18 19">
    <name type="scientific">Janibacter melonis</name>
    <dbReference type="NCBI Taxonomy" id="262209"/>
    <lineage>
        <taxon>Bacteria</taxon>
        <taxon>Bacillati</taxon>
        <taxon>Actinomycetota</taxon>
        <taxon>Actinomycetes</taxon>
        <taxon>Micrococcales</taxon>
        <taxon>Intrasporangiaceae</taxon>
        <taxon>Janibacter</taxon>
    </lineage>
</organism>
<dbReference type="PANTHER" id="PTHR43522:SF2">
    <property type="entry name" value="TRANSKETOLASE 1-RELATED"/>
    <property type="match status" value="1"/>
</dbReference>
<feature type="binding site" evidence="13">
    <location>
        <position position="543"/>
    </location>
    <ligand>
        <name>thiamine diphosphate</name>
        <dbReference type="ChEBI" id="CHEBI:58937"/>
    </ligand>
</feature>
<evidence type="ECO:0000256" key="9">
    <source>
        <dbReference type="ARBA" id="ARBA00049473"/>
    </source>
</evidence>
<evidence type="ECO:0000256" key="11">
    <source>
        <dbReference type="PIRSR" id="PIRSR605478-1"/>
    </source>
</evidence>
<feature type="region of interest" description="Disordered" evidence="16">
    <location>
        <begin position="780"/>
        <end position="813"/>
    </location>
</feature>
<feature type="binding site" evidence="12">
    <location>
        <position position="454"/>
    </location>
    <ligand>
        <name>substrate</name>
    </ligand>
</feature>
<evidence type="ECO:0000256" key="8">
    <source>
        <dbReference type="ARBA" id="ARBA00023052"/>
    </source>
</evidence>
<evidence type="ECO:0000256" key="3">
    <source>
        <dbReference type="ARBA" id="ARBA00013152"/>
    </source>
</evidence>
<dbReference type="EC" id="2.2.1.1" evidence="3 10"/>
<comment type="cofactor">
    <cofactor evidence="13">
        <name>thiamine diphosphate</name>
        <dbReference type="ChEBI" id="CHEBI:58937"/>
    </cofactor>
    <text evidence="13">Binds 1 thiamine pyrophosphate per subunit. During the reaction, the substrate forms a covalent intermediate with the cofactor.</text>
</comment>
<feature type="binding site" evidence="12">
    <location>
        <position position="579"/>
    </location>
    <ligand>
        <name>substrate</name>
    </ligand>
</feature>
<feature type="binding site" evidence="13">
    <location>
        <position position="358"/>
    </location>
    <ligand>
        <name>thiamine diphosphate</name>
        <dbReference type="ChEBI" id="CHEBI:58937"/>
    </ligand>
</feature>
<keyword evidence="7 14" id="KW-0460">Magnesium</keyword>
<dbReference type="AlphaFoldDB" id="A0A5P8FMY1"/>
<dbReference type="SMART" id="SM00861">
    <property type="entry name" value="Transket_pyr"/>
    <property type="match status" value="1"/>
</dbReference>
<feature type="region of interest" description="Disordered" evidence="16">
    <location>
        <begin position="1"/>
        <end position="76"/>
    </location>
</feature>
<feature type="binding site" evidence="12">
    <location>
        <position position="567"/>
    </location>
    <ligand>
        <name>substrate</name>
    </ligand>
</feature>
<evidence type="ECO:0000256" key="5">
    <source>
        <dbReference type="ARBA" id="ARBA00022679"/>
    </source>
</evidence>
<comment type="similarity">
    <text evidence="1">Belongs to the transketolase family.</text>
</comment>
<dbReference type="CDD" id="cd07033">
    <property type="entry name" value="TPP_PYR_DXS_TK_like"/>
    <property type="match status" value="1"/>
</dbReference>
<dbReference type="Pfam" id="PF02779">
    <property type="entry name" value="Transket_pyr"/>
    <property type="match status" value="1"/>
</dbReference>
<keyword evidence="6 14" id="KW-0479">Metal-binding</keyword>
<reference evidence="18 19" key="1">
    <citation type="submission" date="2019-09" db="EMBL/GenBank/DDBJ databases">
        <title>Complete Genome Sequence of Janibacter melonis M714 with both human health impact and industrial applications.</title>
        <authorList>
            <person name="Jin M."/>
            <person name="Zhao Q.R."/>
        </authorList>
    </citation>
    <scope>NUCLEOTIDE SEQUENCE [LARGE SCALE GENOMIC DNA]</scope>
    <source>
        <strain evidence="18 19">M714</strain>
    </source>
</reference>
<dbReference type="NCBIfam" id="TIGR00232">
    <property type="entry name" value="tktlase_bact"/>
    <property type="match status" value="1"/>
</dbReference>
<evidence type="ECO:0000256" key="12">
    <source>
        <dbReference type="PIRSR" id="PIRSR605478-2"/>
    </source>
</evidence>
<dbReference type="GO" id="GO:0006098">
    <property type="term" value="P:pentose-phosphate shunt"/>
    <property type="evidence" value="ECO:0007669"/>
    <property type="project" value="TreeGrafter"/>
</dbReference>
<dbReference type="GO" id="GO:0000287">
    <property type="term" value="F:magnesium ion binding"/>
    <property type="evidence" value="ECO:0007669"/>
    <property type="project" value="UniProtKB-ARBA"/>
</dbReference>
<name>A0A5P8FMY1_9MICO</name>
<evidence type="ECO:0000313" key="19">
    <source>
        <dbReference type="Proteomes" id="UP000271708"/>
    </source>
</evidence>
<comment type="subunit">
    <text evidence="2">Homodimer.</text>
</comment>
<evidence type="ECO:0000256" key="4">
    <source>
        <dbReference type="ARBA" id="ARBA00016662"/>
    </source>
</evidence>
<dbReference type="PROSITE" id="PS00802">
    <property type="entry name" value="TRANSKETOLASE_2"/>
    <property type="match status" value="1"/>
</dbReference>
<feature type="binding site" evidence="14">
    <location>
        <position position="244"/>
    </location>
    <ligand>
        <name>Mg(2+)</name>
        <dbReference type="ChEBI" id="CHEBI:18420"/>
    </ligand>
</feature>
<feature type="active site" description="Proton donor" evidence="11">
    <location>
        <position position="517"/>
    </location>
</feature>
<dbReference type="FunFam" id="3.40.50.970:FF:000003">
    <property type="entry name" value="Transketolase"/>
    <property type="match status" value="1"/>
</dbReference>
<feature type="site" description="Important for catalytic activity" evidence="15">
    <location>
        <position position="358"/>
    </location>
</feature>
<feature type="binding site" evidence="12">
    <location>
        <position position="575"/>
    </location>
    <ligand>
        <name>substrate</name>
    </ligand>
</feature>
<dbReference type="InterPro" id="IPR055152">
    <property type="entry name" value="Transketolase-like_C_2"/>
</dbReference>
<feature type="binding site" evidence="13">
    <location>
        <position position="245"/>
    </location>
    <ligand>
        <name>thiamine diphosphate</name>
        <dbReference type="ChEBI" id="CHEBI:58937"/>
    </ligand>
</feature>
<evidence type="ECO:0000256" key="16">
    <source>
        <dbReference type="SAM" id="MobiDB-lite"/>
    </source>
</evidence>
<feature type="binding site" evidence="12">
    <location>
        <position position="625"/>
    </location>
    <ligand>
        <name>substrate</name>
    </ligand>
</feature>
<dbReference type="Gene3D" id="3.40.50.970">
    <property type="match status" value="2"/>
</dbReference>
<evidence type="ECO:0000256" key="2">
    <source>
        <dbReference type="ARBA" id="ARBA00011738"/>
    </source>
</evidence>
<dbReference type="InterPro" id="IPR020826">
    <property type="entry name" value="Transketolase_BS"/>
</dbReference>
<dbReference type="FunFam" id="3.40.50.920:FF:000003">
    <property type="entry name" value="Transketolase"/>
    <property type="match status" value="1"/>
</dbReference>
<dbReference type="Pfam" id="PF00456">
    <property type="entry name" value="Transketolase_N"/>
    <property type="match status" value="1"/>
</dbReference>
<dbReference type="Gene3D" id="3.40.50.920">
    <property type="match status" value="1"/>
</dbReference>
<feature type="binding site" evidence="14">
    <location>
        <position position="274"/>
    </location>
    <ligand>
        <name>Mg(2+)</name>
        <dbReference type="ChEBI" id="CHEBI:18420"/>
    </ligand>
</feature>
<evidence type="ECO:0000256" key="6">
    <source>
        <dbReference type="ARBA" id="ARBA00022723"/>
    </source>
</evidence>
<feature type="binding site" evidence="13">
    <location>
        <position position="274"/>
    </location>
    <ligand>
        <name>thiamine diphosphate</name>
        <dbReference type="ChEBI" id="CHEBI:58937"/>
    </ligand>
</feature>
<dbReference type="InterPro" id="IPR009014">
    <property type="entry name" value="Transketo_C/PFOR_II"/>
</dbReference>
<dbReference type="PANTHER" id="PTHR43522">
    <property type="entry name" value="TRANSKETOLASE"/>
    <property type="match status" value="1"/>
</dbReference>
<evidence type="ECO:0000256" key="10">
    <source>
        <dbReference type="NCBIfam" id="TIGR00232"/>
    </source>
</evidence>
<feature type="binding site" evidence="13">
    <location>
        <position position="152"/>
    </location>
    <ligand>
        <name>thiamine diphosphate</name>
        <dbReference type="ChEBI" id="CHEBI:58937"/>
    </ligand>
</feature>
<dbReference type="InterPro" id="IPR029061">
    <property type="entry name" value="THDP-binding"/>
</dbReference>
<feature type="site" description="Important for catalytic activity" evidence="15">
    <location>
        <position position="112"/>
    </location>
</feature>
<feature type="binding site" evidence="12">
    <location>
        <position position="481"/>
    </location>
    <ligand>
        <name>substrate</name>
    </ligand>
</feature>
<evidence type="ECO:0000313" key="18">
    <source>
        <dbReference type="EMBL" id="QFQ30122.2"/>
    </source>
</evidence>